<organism evidence="19 20">
    <name type="scientific">Saliterribacillus persicus</name>
    <dbReference type="NCBI Taxonomy" id="930114"/>
    <lineage>
        <taxon>Bacteria</taxon>
        <taxon>Bacillati</taxon>
        <taxon>Bacillota</taxon>
        <taxon>Bacilli</taxon>
        <taxon>Bacillales</taxon>
        <taxon>Bacillaceae</taxon>
        <taxon>Saliterribacillus</taxon>
    </lineage>
</organism>
<dbReference type="PANTHER" id="PTHR22888">
    <property type="entry name" value="CYTOCHROME C OXIDASE, SUBUNIT II"/>
    <property type="match status" value="1"/>
</dbReference>
<evidence type="ECO:0000256" key="3">
    <source>
        <dbReference type="ARBA" id="ARBA00007866"/>
    </source>
</evidence>
<dbReference type="GO" id="GO:0004129">
    <property type="term" value="F:cytochrome-c oxidase activity"/>
    <property type="evidence" value="ECO:0007669"/>
    <property type="project" value="UniProtKB-UniRule"/>
</dbReference>
<accession>A0A368XSY4</accession>
<feature type="transmembrane region" description="Helical" evidence="16">
    <location>
        <begin position="44"/>
        <end position="67"/>
    </location>
</feature>
<dbReference type="GO" id="GO:0005886">
    <property type="term" value="C:plasma membrane"/>
    <property type="evidence" value="ECO:0007669"/>
    <property type="project" value="UniProtKB-SubCell"/>
</dbReference>
<dbReference type="GO" id="GO:0009486">
    <property type="term" value="F:cytochrome bo3 ubiquinol oxidase activity"/>
    <property type="evidence" value="ECO:0007669"/>
    <property type="project" value="InterPro"/>
</dbReference>
<keyword evidence="5 14" id="KW-0813">Transport</keyword>
<reference evidence="19 20" key="1">
    <citation type="submission" date="2018-07" db="EMBL/GenBank/DDBJ databases">
        <title>Genomic Encyclopedia of Type Strains, Phase IV (KMG-IV): sequencing the most valuable type-strain genomes for metagenomic binning, comparative biology and taxonomic classification.</title>
        <authorList>
            <person name="Goeker M."/>
        </authorList>
    </citation>
    <scope>NUCLEOTIDE SEQUENCE [LARGE SCALE GENOMIC DNA]</scope>
    <source>
        <strain evidence="19 20">DSM 27696</strain>
    </source>
</reference>
<dbReference type="GO" id="GO:0005507">
    <property type="term" value="F:copper ion binding"/>
    <property type="evidence" value="ECO:0007669"/>
    <property type="project" value="InterPro"/>
</dbReference>
<evidence type="ECO:0000256" key="8">
    <source>
        <dbReference type="ARBA" id="ARBA00022692"/>
    </source>
</evidence>
<evidence type="ECO:0000256" key="2">
    <source>
        <dbReference type="ARBA" id="ARBA00004651"/>
    </source>
</evidence>
<dbReference type="InterPro" id="IPR036257">
    <property type="entry name" value="Cyt_c_oxidase_su2_TM_sf"/>
</dbReference>
<dbReference type="EMBL" id="QPJJ01000007">
    <property type="protein sequence ID" value="RCW69627.1"/>
    <property type="molecule type" value="Genomic_DNA"/>
</dbReference>
<evidence type="ECO:0000256" key="6">
    <source>
        <dbReference type="ARBA" id="ARBA00022475"/>
    </source>
</evidence>
<name>A0A368XSY4_9BACI</name>
<keyword evidence="8 16" id="KW-0812">Transmembrane</keyword>
<dbReference type="SUPFAM" id="SSF49503">
    <property type="entry name" value="Cupredoxins"/>
    <property type="match status" value="1"/>
</dbReference>
<feature type="domain" description="Cytochrome oxidase subunit II transmembrane region profile" evidence="18">
    <location>
        <begin position="21"/>
        <end position="119"/>
    </location>
</feature>
<dbReference type="InterPro" id="IPR045187">
    <property type="entry name" value="CcO_II"/>
</dbReference>
<feature type="compositionally biased region" description="Basic and acidic residues" evidence="15">
    <location>
        <begin position="322"/>
        <end position="331"/>
    </location>
</feature>
<keyword evidence="11 16" id="KW-1133">Transmembrane helix</keyword>
<comment type="caution">
    <text evidence="19">The sequence shown here is derived from an EMBL/GenBank/DDBJ whole genome shotgun (WGS) entry which is preliminary data.</text>
</comment>
<dbReference type="EC" id="1.10.3.-" evidence="14"/>
<evidence type="ECO:0000256" key="5">
    <source>
        <dbReference type="ARBA" id="ARBA00022448"/>
    </source>
</evidence>
<dbReference type="GO" id="GO:0042773">
    <property type="term" value="P:ATP synthesis coupled electron transport"/>
    <property type="evidence" value="ECO:0007669"/>
    <property type="project" value="TreeGrafter"/>
</dbReference>
<sequence>MLKFKKGMYYLLLLSMPLFLAGCESKLVVFDPQGPIARSLTDLILFSIIFMAIIVLVVFLLFGVIVWKYRARPDNKDYEPPEEKGSHVLEIIWFVIPVLIVIALMIPTAITIYEVEDIPEGYEDQDPLVVHVTSADWKWIFSYPEQDIETVNYLNIPANRAIQFKMTSAGTMQSFWIPSLGGQKYTMANMQTNLFLVADKPGSYMGRNTSFNGKGYAHMEFEVLAQSPSDFDEWVEEVKNTADPLEEEKYAEILKPGVIGRMTFNNTHLDWIDHAHGGSDQYIDSELYRITHGDEEHEETDGHEDSENKEDTNEVETEEEADVHGDSGHDQ</sequence>
<dbReference type="GO" id="GO:0016682">
    <property type="term" value="F:oxidoreductase activity, acting on diphenols and related substances as donors, oxygen as acceptor"/>
    <property type="evidence" value="ECO:0007669"/>
    <property type="project" value="InterPro"/>
</dbReference>
<keyword evidence="7 14" id="KW-0679">Respiratory chain</keyword>
<dbReference type="PROSITE" id="PS51257">
    <property type="entry name" value="PROKAR_LIPOPROTEIN"/>
    <property type="match status" value="1"/>
</dbReference>
<comment type="similarity">
    <text evidence="3 14">Belongs to the cytochrome c oxidase subunit 2 family.</text>
</comment>
<proteinExistence type="inferred from homology"/>
<feature type="transmembrane region" description="Helical" evidence="16">
    <location>
        <begin position="88"/>
        <end position="110"/>
    </location>
</feature>
<evidence type="ECO:0000259" key="18">
    <source>
        <dbReference type="PROSITE" id="PS50999"/>
    </source>
</evidence>
<dbReference type="OrthoDB" id="9783445at2"/>
<dbReference type="InterPro" id="IPR002429">
    <property type="entry name" value="CcO_II-like_C"/>
</dbReference>
<evidence type="ECO:0000256" key="4">
    <source>
        <dbReference type="ARBA" id="ARBA00016131"/>
    </source>
</evidence>
<dbReference type="Gene3D" id="1.10.287.90">
    <property type="match status" value="1"/>
</dbReference>
<dbReference type="Gene3D" id="2.60.40.420">
    <property type="entry name" value="Cupredoxins - blue copper proteins"/>
    <property type="match status" value="1"/>
</dbReference>
<dbReference type="InterPro" id="IPR034227">
    <property type="entry name" value="CuRO_UO_II"/>
</dbReference>
<evidence type="ECO:0000256" key="13">
    <source>
        <dbReference type="ARBA" id="ARBA00023136"/>
    </source>
</evidence>
<keyword evidence="12 14" id="KW-0560">Oxidoreductase</keyword>
<dbReference type="Proteomes" id="UP000252585">
    <property type="component" value="Unassembled WGS sequence"/>
</dbReference>
<evidence type="ECO:0000256" key="15">
    <source>
        <dbReference type="SAM" id="MobiDB-lite"/>
    </source>
</evidence>
<evidence type="ECO:0000256" key="12">
    <source>
        <dbReference type="ARBA" id="ARBA00023002"/>
    </source>
</evidence>
<comment type="subcellular location">
    <subcellularLocation>
        <location evidence="2">Cell membrane</location>
        <topology evidence="2">Multi-pass membrane protein</topology>
    </subcellularLocation>
</comment>
<dbReference type="CDD" id="cd04212">
    <property type="entry name" value="CuRO_UO_II"/>
    <property type="match status" value="1"/>
</dbReference>
<dbReference type="Pfam" id="PF02790">
    <property type="entry name" value="COX2_TM"/>
    <property type="match status" value="1"/>
</dbReference>
<dbReference type="AlphaFoldDB" id="A0A368XSY4"/>
<protein>
    <recommendedName>
        <fullName evidence="4 14">Quinol oxidase subunit 2</fullName>
        <ecNumber evidence="14">1.10.3.-</ecNumber>
    </recommendedName>
</protein>
<keyword evidence="13 14" id="KW-0472">Membrane</keyword>
<evidence type="ECO:0000256" key="11">
    <source>
        <dbReference type="ARBA" id="ARBA00022989"/>
    </source>
</evidence>
<evidence type="ECO:0000256" key="9">
    <source>
        <dbReference type="ARBA" id="ARBA00022729"/>
    </source>
</evidence>
<evidence type="ECO:0000256" key="7">
    <source>
        <dbReference type="ARBA" id="ARBA00022660"/>
    </source>
</evidence>
<gene>
    <name evidence="19" type="ORF">DFR57_10715</name>
</gene>
<dbReference type="SUPFAM" id="SSF81464">
    <property type="entry name" value="Cytochrome c oxidase subunit II-like, transmembrane region"/>
    <property type="match status" value="1"/>
</dbReference>
<feature type="region of interest" description="Disordered" evidence="15">
    <location>
        <begin position="291"/>
        <end position="331"/>
    </location>
</feature>
<evidence type="ECO:0000256" key="10">
    <source>
        <dbReference type="ARBA" id="ARBA00022982"/>
    </source>
</evidence>
<dbReference type="InterPro" id="IPR006332">
    <property type="entry name" value="QoxA"/>
</dbReference>
<dbReference type="PIRSF" id="PIRSF000292">
    <property type="entry name" value="Ubi_od_II"/>
    <property type="match status" value="1"/>
</dbReference>
<comment type="function">
    <text evidence="14">Catalyzes quinol oxidation with the concomitant reduction of oxygen to water. Subunit II transfers the electrons from a quinol to the binuclear center of the catalytic subunit I.</text>
</comment>
<dbReference type="RefSeq" id="WP_114352851.1">
    <property type="nucleotide sequence ID" value="NZ_QPJJ01000007.1"/>
</dbReference>
<evidence type="ECO:0000259" key="17">
    <source>
        <dbReference type="PROSITE" id="PS50857"/>
    </source>
</evidence>
<dbReference type="InterPro" id="IPR006333">
    <property type="entry name" value="Cyt_o_ubiquinol_oxidase_su2"/>
</dbReference>
<dbReference type="PROSITE" id="PS50999">
    <property type="entry name" value="COX2_TM"/>
    <property type="match status" value="1"/>
</dbReference>
<feature type="compositionally biased region" description="Basic and acidic residues" evidence="15">
    <location>
        <begin position="303"/>
        <end position="312"/>
    </location>
</feature>
<dbReference type="InterPro" id="IPR008972">
    <property type="entry name" value="Cupredoxin"/>
</dbReference>
<keyword evidence="9" id="KW-0732">Signal</keyword>
<dbReference type="InterPro" id="IPR011759">
    <property type="entry name" value="Cyt_c_oxidase_su2_TM_dom"/>
</dbReference>
<dbReference type="PROSITE" id="PS50857">
    <property type="entry name" value="COX2_CUA"/>
    <property type="match status" value="1"/>
</dbReference>
<comment type="catalytic activity">
    <reaction evidence="1 14">
        <text>2 a quinol + O2 = 2 a quinone + 2 H2O</text>
        <dbReference type="Rhea" id="RHEA:55376"/>
        <dbReference type="ChEBI" id="CHEBI:15377"/>
        <dbReference type="ChEBI" id="CHEBI:15379"/>
        <dbReference type="ChEBI" id="CHEBI:24646"/>
        <dbReference type="ChEBI" id="CHEBI:132124"/>
    </reaction>
</comment>
<keyword evidence="20" id="KW-1185">Reference proteome</keyword>
<dbReference type="NCBIfam" id="TIGR01432">
    <property type="entry name" value="QOXA"/>
    <property type="match status" value="1"/>
</dbReference>
<evidence type="ECO:0000313" key="19">
    <source>
        <dbReference type="EMBL" id="RCW69627.1"/>
    </source>
</evidence>
<feature type="domain" description="Cytochrome oxidase subunit II copper A binding" evidence="17">
    <location>
        <begin position="125"/>
        <end position="237"/>
    </location>
</feature>
<evidence type="ECO:0000256" key="16">
    <source>
        <dbReference type="SAM" id="Phobius"/>
    </source>
</evidence>
<keyword evidence="6 14" id="KW-1003">Cell membrane</keyword>
<evidence type="ECO:0000313" key="20">
    <source>
        <dbReference type="Proteomes" id="UP000252585"/>
    </source>
</evidence>
<evidence type="ECO:0000256" key="1">
    <source>
        <dbReference type="ARBA" id="ARBA00000725"/>
    </source>
</evidence>
<evidence type="ECO:0000256" key="14">
    <source>
        <dbReference type="PIRNR" id="PIRNR000292"/>
    </source>
</evidence>
<keyword evidence="10 14" id="KW-0249">Electron transport</keyword>
<dbReference type="PANTHER" id="PTHR22888:SF18">
    <property type="entry name" value="CYTOCHROME BO(3) UBIQUINOL OXIDASE SUBUNIT 2"/>
    <property type="match status" value="1"/>
</dbReference>